<reference evidence="2 3" key="1">
    <citation type="submission" date="2020-01" db="EMBL/GenBank/DDBJ databases">
        <title>Genome sequence of Arachis hypogaea, cultivar Shitouqi.</title>
        <authorList>
            <person name="Zhuang W."/>
            <person name="Chen H."/>
            <person name="Varshney R."/>
            <person name="Wang D."/>
            <person name="Ming R."/>
        </authorList>
    </citation>
    <scope>NUCLEOTIDE SEQUENCE [LARGE SCALE GENOMIC DNA]</scope>
    <source>
        <tissue evidence="2">Young leaf</tissue>
    </source>
</reference>
<accession>A0A6B9VCA6</accession>
<evidence type="ECO:0000256" key="1">
    <source>
        <dbReference type="SAM" id="Phobius"/>
    </source>
</evidence>
<organism evidence="2 3">
    <name type="scientific">Arachis hypogaea</name>
    <name type="common">Peanut</name>
    <dbReference type="NCBI Taxonomy" id="3818"/>
    <lineage>
        <taxon>Eukaryota</taxon>
        <taxon>Viridiplantae</taxon>
        <taxon>Streptophyta</taxon>
        <taxon>Embryophyta</taxon>
        <taxon>Tracheophyta</taxon>
        <taxon>Spermatophyta</taxon>
        <taxon>Magnoliopsida</taxon>
        <taxon>eudicotyledons</taxon>
        <taxon>Gunneridae</taxon>
        <taxon>Pentapetalae</taxon>
        <taxon>rosids</taxon>
        <taxon>fabids</taxon>
        <taxon>Fabales</taxon>
        <taxon>Fabaceae</taxon>
        <taxon>Papilionoideae</taxon>
        <taxon>50 kb inversion clade</taxon>
        <taxon>dalbergioids sensu lato</taxon>
        <taxon>Dalbergieae</taxon>
        <taxon>Pterocarpus clade</taxon>
        <taxon>Arachis</taxon>
    </lineage>
</organism>
<evidence type="ECO:0000313" key="3">
    <source>
        <dbReference type="Proteomes" id="UP000464620"/>
    </source>
</evidence>
<sequence>MTTPVCTILAAILAYFVFGEKLGASLRYNDYPRLYHSCCNFSILCLCIIGATFVIIGLYLLLWGKEGDQKIHVNTKPCNGEDSKYILQSTISTLDLKGRNANPSRGKVKRISH</sequence>
<dbReference type="AlphaFoldDB" id="A0A6B9VCA6"/>
<proteinExistence type="predicted"/>
<protein>
    <submittedName>
        <fullName evidence="2">WAT1-related protein</fullName>
    </submittedName>
</protein>
<evidence type="ECO:0000313" key="2">
    <source>
        <dbReference type="EMBL" id="QHN78341.1"/>
    </source>
</evidence>
<name>A0A6B9VCA6_ARAHY</name>
<gene>
    <name evidence="2" type="ORF">DS421_19g660560</name>
</gene>
<dbReference type="Proteomes" id="UP000464620">
    <property type="component" value="Chromosome B09"/>
</dbReference>
<dbReference type="EMBL" id="CP031001">
    <property type="protein sequence ID" value="QHN78341.1"/>
    <property type="molecule type" value="Genomic_DNA"/>
</dbReference>
<keyword evidence="1" id="KW-1133">Transmembrane helix</keyword>
<keyword evidence="1" id="KW-0812">Transmembrane</keyword>
<feature type="transmembrane region" description="Helical" evidence="1">
    <location>
        <begin position="43"/>
        <end position="62"/>
    </location>
</feature>
<keyword evidence="1" id="KW-0472">Membrane</keyword>